<dbReference type="Gene3D" id="3.30.450.20">
    <property type="entry name" value="PAS domain"/>
    <property type="match status" value="1"/>
</dbReference>
<dbReference type="InterPro" id="IPR033479">
    <property type="entry name" value="dCache_1"/>
</dbReference>
<dbReference type="Gene3D" id="3.30.70.270">
    <property type="match status" value="1"/>
</dbReference>
<dbReference type="NCBIfam" id="TIGR00254">
    <property type="entry name" value="GGDEF"/>
    <property type="match status" value="1"/>
</dbReference>
<dbReference type="RefSeq" id="WP_092997848.1">
    <property type="nucleotide sequence ID" value="NZ_FMWD01000008.1"/>
</dbReference>
<dbReference type="GO" id="GO:1902201">
    <property type="term" value="P:negative regulation of bacterial-type flagellum-dependent cell motility"/>
    <property type="evidence" value="ECO:0007669"/>
    <property type="project" value="TreeGrafter"/>
</dbReference>
<dbReference type="FunFam" id="3.30.70.270:FF:000001">
    <property type="entry name" value="Diguanylate cyclase domain protein"/>
    <property type="match status" value="1"/>
</dbReference>
<keyword evidence="4" id="KW-1003">Cell membrane</keyword>
<evidence type="ECO:0000256" key="3">
    <source>
        <dbReference type="ARBA" id="ARBA00012528"/>
    </source>
</evidence>
<dbReference type="CDD" id="cd18773">
    <property type="entry name" value="PDC1_HK_sensor"/>
    <property type="match status" value="1"/>
</dbReference>
<feature type="transmembrane region" description="Helical" evidence="8">
    <location>
        <begin position="287"/>
        <end position="309"/>
    </location>
</feature>
<evidence type="ECO:0000256" key="6">
    <source>
        <dbReference type="ARBA" id="ARBA00022989"/>
    </source>
</evidence>
<evidence type="ECO:0000256" key="4">
    <source>
        <dbReference type="ARBA" id="ARBA00022475"/>
    </source>
</evidence>
<name>A0A1G5QQJ4_9GAMM</name>
<dbReference type="Pfam" id="PF00990">
    <property type="entry name" value="GGDEF"/>
    <property type="match status" value="1"/>
</dbReference>
<accession>A0A1G5QQJ4</accession>
<dbReference type="OrthoDB" id="9773156at2"/>
<proteinExistence type="predicted"/>
<dbReference type="GO" id="GO:0005886">
    <property type="term" value="C:plasma membrane"/>
    <property type="evidence" value="ECO:0007669"/>
    <property type="project" value="UniProtKB-SubCell"/>
</dbReference>
<feature type="domain" description="GGDEF" evidence="9">
    <location>
        <begin position="350"/>
        <end position="480"/>
    </location>
</feature>
<dbReference type="Proteomes" id="UP000199648">
    <property type="component" value="Unassembled WGS sequence"/>
</dbReference>
<evidence type="ECO:0000256" key="5">
    <source>
        <dbReference type="ARBA" id="ARBA00022692"/>
    </source>
</evidence>
<dbReference type="GO" id="GO:0052621">
    <property type="term" value="F:diguanylate cyclase activity"/>
    <property type="evidence" value="ECO:0007669"/>
    <property type="project" value="UniProtKB-EC"/>
</dbReference>
<comment type="cofactor">
    <cofactor evidence="1">
        <name>Mg(2+)</name>
        <dbReference type="ChEBI" id="CHEBI:18420"/>
    </cofactor>
</comment>
<reference evidence="10 11" key="1">
    <citation type="submission" date="2016-10" db="EMBL/GenBank/DDBJ databases">
        <authorList>
            <person name="de Groot N.N."/>
        </authorList>
    </citation>
    <scope>NUCLEOTIDE SEQUENCE [LARGE SCALE GENOMIC DNA]</scope>
    <source>
        <strain evidence="10 11">HLD2</strain>
    </source>
</reference>
<dbReference type="EMBL" id="FMWD01000008">
    <property type="protein sequence ID" value="SCZ64103.1"/>
    <property type="molecule type" value="Genomic_DNA"/>
</dbReference>
<dbReference type="InterPro" id="IPR050469">
    <property type="entry name" value="Diguanylate_Cyclase"/>
</dbReference>
<keyword evidence="11" id="KW-1185">Reference proteome</keyword>
<dbReference type="CDD" id="cd18774">
    <property type="entry name" value="PDC2_HK_sensor"/>
    <property type="match status" value="1"/>
</dbReference>
<evidence type="ECO:0000313" key="11">
    <source>
        <dbReference type="Proteomes" id="UP000199648"/>
    </source>
</evidence>
<organism evidence="10 11">
    <name type="scientific">Thiohalomonas denitrificans</name>
    <dbReference type="NCBI Taxonomy" id="415747"/>
    <lineage>
        <taxon>Bacteria</taxon>
        <taxon>Pseudomonadati</taxon>
        <taxon>Pseudomonadota</taxon>
        <taxon>Gammaproteobacteria</taxon>
        <taxon>Thiohalomonadales</taxon>
        <taxon>Thiohalomonadaceae</taxon>
        <taxon>Thiohalomonas</taxon>
    </lineage>
</organism>
<keyword evidence="5 8" id="KW-0812">Transmembrane</keyword>
<dbReference type="AlphaFoldDB" id="A0A1G5QQJ4"/>
<keyword evidence="6 8" id="KW-1133">Transmembrane helix</keyword>
<sequence length="480" mass="54580">MPYPKKSYFIAGLISLLVLGFLTTSVVSYLVTEDSLSDRIAEEALPLTSDNIYSEIERDLLRSILISSLMAQDTFVRDWSLDGEKNPERIIRYLEQIQERYRTTTSFFISDRTYRYYHPDGIVKTLDSEAPADAWYFRVRDINDHYEINIDWDTADRDRLSIFINYRVVDYEGNFLGVTGIGLSVNSVAELIESYQSRYGRQIYFVDREGSITVRGSDIAGANRIQDRPGLEKMSMHILTSPSTSLTYTKPDGEKVYVNSRLVPEFDWYLIVEQAESASNTRILNTLFINIGVALVITALVLAIAWFSVRGYQQKLEEMATTDKLTGAANRHVFEMIFKHDTASAMRRGDSVSLITVDIDRFKEINDTYGHAGGDAVLSGFAAIVREYFRDSDTFCRWGGDEFLILMSDCDLDCATKAAERIREAVRHHPFQFGSKQIPVTLSIGIARHLPHEELTELLKRADTALYASKNRGRDQVSLA</sequence>
<evidence type="ECO:0000313" key="10">
    <source>
        <dbReference type="EMBL" id="SCZ64103.1"/>
    </source>
</evidence>
<dbReference type="PANTHER" id="PTHR45138">
    <property type="entry name" value="REGULATORY COMPONENTS OF SENSORY TRANSDUCTION SYSTEM"/>
    <property type="match status" value="1"/>
</dbReference>
<evidence type="ECO:0000256" key="8">
    <source>
        <dbReference type="SAM" id="Phobius"/>
    </source>
</evidence>
<dbReference type="PANTHER" id="PTHR45138:SF26">
    <property type="entry name" value="DIGUANYLATE CYCLASE"/>
    <property type="match status" value="1"/>
</dbReference>
<protein>
    <recommendedName>
        <fullName evidence="3">diguanylate cyclase</fullName>
        <ecNumber evidence="3">2.7.7.65</ecNumber>
    </recommendedName>
</protein>
<dbReference type="InterPro" id="IPR029787">
    <property type="entry name" value="Nucleotide_cyclase"/>
</dbReference>
<evidence type="ECO:0000256" key="2">
    <source>
        <dbReference type="ARBA" id="ARBA00004651"/>
    </source>
</evidence>
<evidence type="ECO:0000256" key="7">
    <source>
        <dbReference type="ARBA" id="ARBA00023136"/>
    </source>
</evidence>
<dbReference type="EC" id="2.7.7.65" evidence="3"/>
<comment type="subcellular location">
    <subcellularLocation>
        <location evidence="2">Cell membrane</location>
        <topology evidence="2">Multi-pass membrane protein</topology>
    </subcellularLocation>
</comment>
<evidence type="ECO:0000259" key="9">
    <source>
        <dbReference type="PROSITE" id="PS50887"/>
    </source>
</evidence>
<dbReference type="PROSITE" id="PS50887">
    <property type="entry name" value="GGDEF"/>
    <property type="match status" value="1"/>
</dbReference>
<dbReference type="Pfam" id="PF02743">
    <property type="entry name" value="dCache_1"/>
    <property type="match status" value="1"/>
</dbReference>
<dbReference type="STRING" id="415747.SAMN03097708_02564"/>
<dbReference type="SMART" id="SM00267">
    <property type="entry name" value="GGDEF"/>
    <property type="match status" value="1"/>
</dbReference>
<dbReference type="GO" id="GO:0043709">
    <property type="term" value="P:cell adhesion involved in single-species biofilm formation"/>
    <property type="evidence" value="ECO:0007669"/>
    <property type="project" value="TreeGrafter"/>
</dbReference>
<evidence type="ECO:0000256" key="1">
    <source>
        <dbReference type="ARBA" id="ARBA00001946"/>
    </source>
</evidence>
<dbReference type="CDD" id="cd01949">
    <property type="entry name" value="GGDEF"/>
    <property type="match status" value="1"/>
</dbReference>
<dbReference type="InterPro" id="IPR000160">
    <property type="entry name" value="GGDEF_dom"/>
</dbReference>
<dbReference type="SUPFAM" id="SSF55073">
    <property type="entry name" value="Nucleotide cyclase"/>
    <property type="match status" value="1"/>
</dbReference>
<keyword evidence="7 8" id="KW-0472">Membrane</keyword>
<feature type="transmembrane region" description="Helical" evidence="8">
    <location>
        <begin position="7"/>
        <end position="31"/>
    </location>
</feature>
<gene>
    <name evidence="10" type="ORF">SAMN03097708_02564</name>
</gene>
<dbReference type="InterPro" id="IPR043128">
    <property type="entry name" value="Rev_trsase/Diguanyl_cyclase"/>
</dbReference>